<dbReference type="Proteomes" id="UP000030700">
    <property type="component" value="Unassembled WGS sequence"/>
</dbReference>
<keyword evidence="7" id="KW-1185">Reference proteome</keyword>
<evidence type="ECO:0000256" key="2">
    <source>
        <dbReference type="ARBA" id="ARBA00029447"/>
    </source>
</evidence>
<feature type="domain" description="Methyl-accepting transducer" evidence="5">
    <location>
        <begin position="251"/>
        <end position="487"/>
    </location>
</feature>
<dbReference type="CDD" id="cd11386">
    <property type="entry name" value="MCP_signal"/>
    <property type="match status" value="1"/>
</dbReference>
<organism evidence="6">
    <name type="scientific">Candidatus Moduliflexus flocculans</name>
    <dbReference type="NCBI Taxonomy" id="1499966"/>
    <lineage>
        <taxon>Bacteria</taxon>
        <taxon>Candidatus Moduliflexota</taxon>
        <taxon>Candidatus Moduliflexia</taxon>
        <taxon>Candidatus Moduliflexales</taxon>
        <taxon>Candidatus Moduliflexaceae</taxon>
    </lineage>
</organism>
<dbReference type="GO" id="GO:0016020">
    <property type="term" value="C:membrane"/>
    <property type="evidence" value="ECO:0007669"/>
    <property type="project" value="InterPro"/>
</dbReference>
<dbReference type="GO" id="GO:0007165">
    <property type="term" value="P:signal transduction"/>
    <property type="evidence" value="ECO:0007669"/>
    <property type="project" value="UniProtKB-KW"/>
</dbReference>
<dbReference type="PANTHER" id="PTHR32089">
    <property type="entry name" value="METHYL-ACCEPTING CHEMOTAXIS PROTEIN MCPB"/>
    <property type="match status" value="1"/>
</dbReference>
<reference evidence="6" key="1">
    <citation type="journal article" date="2015" name="PeerJ">
        <title>First genomic representation of candidate bacterial phylum KSB3 points to enhanced environmental sensing as a trigger of wastewater bulking.</title>
        <authorList>
            <person name="Sekiguchi Y."/>
            <person name="Ohashi A."/>
            <person name="Parks D.H."/>
            <person name="Yamauchi T."/>
            <person name="Tyson G.W."/>
            <person name="Hugenholtz P."/>
        </authorList>
    </citation>
    <scope>NUCLEOTIDE SEQUENCE [LARGE SCALE GENOMIC DNA]</scope>
</reference>
<feature type="transmembrane region" description="Helical" evidence="4">
    <location>
        <begin position="40"/>
        <end position="66"/>
    </location>
</feature>
<gene>
    <name evidence="6" type="ORF">U14_02744</name>
</gene>
<keyword evidence="4" id="KW-0812">Transmembrane</keyword>
<name>A0A081BM83_9BACT</name>
<dbReference type="InterPro" id="IPR004089">
    <property type="entry name" value="MCPsignal_dom"/>
</dbReference>
<dbReference type="Pfam" id="PF13407">
    <property type="entry name" value="Peripla_BP_4"/>
    <property type="match status" value="1"/>
</dbReference>
<keyword evidence="4" id="KW-1133">Transmembrane helix</keyword>
<dbReference type="GO" id="GO:0006935">
    <property type="term" value="P:chemotaxis"/>
    <property type="evidence" value="ECO:0007669"/>
    <property type="project" value="InterPro"/>
</dbReference>
<evidence type="ECO:0000313" key="6">
    <source>
        <dbReference type="EMBL" id="GAK51499.1"/>
    </source>
</evidence>
<comment type="similarity">
    <text evidence="2">Belongs to the methyl-accepting chemotaxis (MCP) protein family.</text>
</comment>
<dbReference type="PRINTS" id="PR00260">
    <property type="entry name" value="CHEMTRNSDUCR"/>
</dbReference>
<dbReference type="HOGENOM" id="CLU_320483_0_0_0"/>
<dbReference type="PANTHER" id="PTHR32089:SF112">
    <property type="entry name" value="LYSOZYME-LIKE PROTEIN-RELATED"/>
    <property type="match status" value="1"/>
</dbReference>
<proteinExistence type="inferred from homology"/>
<accession>A0A081BM83</accession>
<dbReference type="Gene3D" id="3.40.50.2300">
    <property type="match status" value="2"/>
</dbReference>
<dbReference type="SUPFAM" id="SSF58104">
    <property type="entry name" value="Methyl-accepting chemotaxis protein (MCP) signaling domain"/>
    <property type="match status" value="1"/>
</dbReference>
<dbReference type="SMART" id="SM00283">
    <property type="entry name" value="MA"/>
    <property type="match status" value="1"/>
</dbReference>
<dbReference type="InterPro" id="IPR025997">
    <property type="entry name" value="SBP_2_dom"/>
</dbReference>
<evidence type="ECO:0000313" key="7">
    <source>
        <dbReference type="Proteomes" id="UP000030700"/>
    </source>
</evidence>
<dbReference type="Gene3D" id="1.10.287.950">
    <property type="entry name" value="Methyl-accepting chemotaxis protein"/>
    <property type="match status" value="2"/>
</dbReference>
<dbReference type="AlphaFoldDB" id="A0A081BM83"/>
<dbReference type="GO" id="GO:0004888">
    <property type="term" value="F:transmembrane signaling receptor activity"/>
    <property type="evidence" value="ECO:0007669"/>
    <property type="project" value="InterPro"/>
</dbReference>
<evidence type="ECO:0000259" key="5">
    <source>
        <dbReference type="PROSITE" id="PS50111"/>
    </source>
</evidence>
<protein>
    <submittedName>
        <fullName evidence="6">Methyl-accepting protein RppA</fullName>
    </submittedName>
</protein>
<dbReference type="EMBL" id="DF820457">
    <property type="protein sequence ID" value="GAK51499.1"/>
    <property type="molecule type" value="Genomic_DNA"/>
</dbReference>
<dbReference type="Pfam" id="PF00015">
    <property type="entry name" value="MCPsignal"/>
    <property type="match status" value="1"/>
</dbReference>
<sequence>MRNMTIRGMLFSVDLAVSVVSSGLWLLGYVAGWLTPFHWWHIFVMAGLWMLVASIMRQFICAPFLFTPLQRLSHMLNTKQPLPLQDGRGVIELQDAIRLCGEMLESAQTLVHQSDAILRTGVASTPLSADANHPFQRAFSRVVDAFADLEQLFDAMTNGDLGIQIPEALLDTKIGKEFNKMKLEIREVMLRVRREVLNISKASAEIAALSQQGSQNAHTETESVENISSSIHEMAGNLREVMQNITRQGDSVEKTFTDIENMVTSIEIVYNSVELLSSSADSTARSIDDIHKFMQQIQQHAHSLAEISETISKEAHGGVVSVGEVIDGIRTIKETVEDAAATIQRLGRESDRIGEILEVINGIAEQTNLLALNASIIAAQAGTHGRGFSVVAEEIKELAGRTRASTKEIASIIRSLQTGAAQGIAAMGNCLQAVDIGVSLSNAAGSILKTIMESIQGARDMATMLAEATVKQTQNSQQVTFATERITQKLDELHDTAVTQSRDSAHLAEMASILKDATQHIEQSAMTQLEVMDAIVASIEGIQGLVKRNADIAHYLASSSEELEMLGSNLSEHMGHFLTSTFSLPTGFQETRPTIVFLYPGAPSFYGAIYRGIAQEAGSRFQTLELDCQNDSVSQAEYVHWLQRQPWFAGLLLTPFDEHTGGRIVADMLKKKKPIVVVDRLANHAPLTVLSDNKQGGIAAAELMKAVVPEGSIVFTCGPRNIHSIFHRMEGFAEQGKQYRWNTIDAFTSLMNIEEAKQGILSAYHRYQGVKGIFVTNEHASLAALELLKEGKIPASVHVVTYDVNEEISEAIQRGMLRGTIFQDPEKIGRMAVQEFFALHAQGVAQPADAPRVVLTPVKKITKENLSTVTFI</sequence>
<evidence type="ECO:0000256" key="4">
    <source>
        <dbReference type="SAM" id="Phobius"/>
    </source>
</evidence>
<evidence type="ECO:0000256" key="3">
    <source>
        <dbReference type="PROSITE-ProRule" id="PRU00284"/>
    </source>
</evidence>
<dbReference type="InterPro" id="IPR004090">
    <property type="entry name" value="Chemotax_Me-accpt_rcpt"/>
</dbReference>
<keyword evidence="4" id="KW-0472">Membrane</keyword>
<keyword evidence="1 3" id="KW-0807">Transducer</keyword>
<feature type="transmembrane region" description="Helical" evidence="4">
    <location>
        <begin position="12"/>
        <end position="34"/>
    </location>
</feature>
<dbReference type="STRING" id="1499966.U14_02744"/>
<evidence type="ECO:0000256" key="1">
    <source>
        <dbReference type="ARBA" id="ARBA00023224"/>
    </source>
</evidence>
<dbReference type="PROSITE" id="PS50111">
    <property type="entry name" value="CHEMOTAXIS_TRANSDUC_2"/>
    <property type="match status" value="1"/>
</dbReference>
<dbReference type="InterPro" id="IPR028082">
    <property type="entry name" value="Peripla_BP_I"/>
</dbReference>
<dbReference type="SUPFAM" id="SSF53822">
    <property type="entry name" value="Periplasmic binding protein-like I"/>
    <property type="match status" value="1"/>
</dbReference>